<dbReference type="InterPro" id="IPR011010">
    <property type="entry name" value="DNA_brk_join_enz"/>
</dbReference>
<dbReference type="EMBL" id="CP060718">
    <property type="protein sequence ID" value="QNN67888.1"/>
    <property type="molecule type" value="Genomic_DNA"/>
</dbReference>
<sequence>MDPETYTLDVRDPISRYLPNYPRIRYTNERAGLPLNQRSPGPARHARFDELARDFLEAKRGDLSDREWRNIRNLIGSNNGPVRFFEGRLIHEISTGDIREYLEFAEARSTRGKLSPFTLRRHLSAVSGILRLAVERRLITTLPPLPRIKAKDAPRGWFSAIEYRRLCSTAHSLAQIDERVGRIENAADWHELGDLVALLVNCFLRPGEWKYLRHRHVTVDRIGPTPHLLIALERSKTGARAVASMPSAVKIYDRIVARSGCQPDDFLLLNRYSNRQTAQDKMWHLFRRLLRETGLGLDRYGRTRTLYSLRHTSLMLRLLKGENLDLLTLARAAGTSVPMLERFYLSHHTSALKLGALQSFKRDVANGSPASLRSIGTYSAAEGPKM</sequence>
<evidence type="ECO:0000256" key="4">
    <source>
        <dbReference type="PROSITE-ProRule" id="PRU01248"/>
    </source>
</evidence>
<evidence type="ECO:0000256" key="1">
    <source>
        <dbReference type="ARBA" id="ARBA00022908"/>
    </source>
</evidence>
<keyword evidence="2 4" id="KW-0238">DNA-binding</keyword>
<dbReference type="InterPro" id="IPR010998">
    <property type="entry name" value="Integrase_recombinase_N"/>
</dbReference>
<proteinExistence type="predicted"/>
<dbReference type="RefSeq" id="WP_187538877.1">
    <property type="nucleotide sequence ID" value="NZ_BAABJT010000001.1"/>
</dbReference>
<keyword evidence="7" id="KW-1185">Reference proteome</keyword>
<evidence type="ECO:0000313" key="6">
    <source>
        <dbReference type="EMBL" id="QNN67888.1"/>
    </source>
</evidence>
<feature type="domain" description="Core-binding (CB)" evidence="5">
    <location>
        <begin position="46"/>
        <end position="134"/>
    </location>
</feature>
<accession>A0A7G9SJ63</accession>
<dbReference type="GO" id="GO:0015074">
    <property type="term" value="P:DNA integration"/>
    <property type="evidence" value="ECO:0007669"/>
    <property type="project" value="UniProtKB-KW"/>
</dbReference>
<keyword evidence="3" id="KW-0233">DNA recombination</keyword>
<evidence type="ECO:0000256" key="2">
    <source>
        <dbReference type="ARBA" id="ARBA00023125"/>
    </source>
</evidence>
<dbReference type="InterPro" id="IPR013762">
    <property type="entry name" value="Integrase-like_cat_sf"/>
</dbReference>
<dbReference type="Gene3D" id="1.10.150.130">
    <property type="match status" value="1"/>
</dbReference>
<dbReference type="Gene3D" id="1.10.443.10">
    <property type="entry name" value="Intergrase catalytic core"/>
    <property type="match status" value="1"/>
</dbReference>
<dbReference type="PROSITE" id="PS51900">
    <property type="entry name" value="CB"/>
    <property type="match status" value="1"/>
</dbReference>
<dbReference type="KEGG" id="slut:H9L13_02905"/>
<dbReference type="AlphaFoldDB" id="A0A7G9SJ63"/>
<evidence type="ECO:0000256" key="3">
    <source>
        <dbReference type="ARBA" id="ARBA00023172"/>
    </source>
</evidence>
<dbReference type="SUPFAM" id="SSF56349">
    <property type="entry name" value="DNA breaking-rejoining enzymes"/>
    <property type="match status" value="1"/>
</dbReference>
<dbReference type="GO" id="GO:0003677">
    <property type="term" value="F:DNA binding"/>
    <property type="evidence" value="ECO:0007669"/>
    <property type="project" value="UniProtKB-UniRule"/>
</dbReference>
<protein>
    <recommendedName>
        <fullName evidence="5">Core-binding (CB) domain-containing protein</fullName>
    </recommendedName>
</protein>
<dbReference type="GO" id="GO:0006310">
    <property type="term" value="P:DNA recombination"/>
    <property type="evidence" value="ECO:0007669"/>
    <property type="project" value="UniProtKB-KW"/>
</dbReference>
<name>A0A7G9SJ63_9SPHN</name>
<organism evidence="6 7">
    <name type="scientific">Sphingomonas lutea</name>
    <dbReference type="NCBI Taxonomy" id="1045317"/>
    <lineage>
        <taxon>Bacteria</taxon>
        <taxon>Pseudomonadati</taxon>
        <taxon>Pseudomonadota</taxon>
        <taxon>Alphaproteobacteria</taxon>
        <taxon>Sphingomonadales</taxon>
        <taxon>Sphingomonadaceae</taxon>
        <taxon>Sphingomonas</taxon>
    </lineage>
</organism>
<reference evidence="6 7" key="1">
    <citation type="submission" date="2020-08" db="EMBL/GenBank/DDBJ databases">
        <title>Genome sequence of Sphingomonas lutea KCTC 23642T.</title>
        <authorList>
            <person name="Hyun D.-W."/>
            <person name="Bae J.-W."/>
        </authorList>
    </citation>
    <scope>NUCLEOTIDE SEQUENCE [LARGE SCALE GENOMIC DNA]</scope>
    <source>
        <strain evidence="6 7">KCTC 23642</strain>
    </source>
</reference>
<gene>
    <name evidence="6" type="ORF">H9L13_02905</name>
</gene>
<evidence type="ECO:0000259" key="5">
    <source>
        <dbReference type="PROSITE" id="PS51900"/>
    </source>
</evidence>
<dbReference type="Proteomes" id="UP000515971">
    <property type="component" value="Chromosome"/>
</dbReference>
<dbReference type="InterPro" id="IPR044068">
    <property type="entry name" value="CB"/>
</dbReference>
<keyword evidence="1" id="KW-0229">DNA integration</keyword>
<evidence type="ECO:0000313" key="7">
    <source>
        <dbReference type="Proteomes" id="UP000515971"/>
    </source>
</evidence>